<dbReference type="Pfam" id="PF13730">
    <property type="entry name" value="HTH_36"/>
    <property type="match status" value="1"/>
</dbReference>
<gene>
    <name evidence="1" type="ORF">Enr17x_16090</name>
</gene>
<evidence type="ECO:0000313" key="1">
    <source>
        <dbReference type="EMBL" id="QDV49589.1"/>
    </source>
</evidence>
<dbReference type="EMBL" id="CP037452">
    <property type="protein sequence ID" value="QDV49589.1"/>
    <property type="molecule type" value="Genomic_DNA"/>
</dbReference>
<proteinExistence type="predicted"/>
<keyword evidence="2" id="KW-1185">Reference proteome</keyword>
<evidence type="ECO:0000313" key="2">
    <source>
        <dbReference type="Proteomes" id="UP000318313"/>
    </source>
</evidence>
<organism evidence="1 2">
    <name type="scientific">Gimesia fumaroli</name>
    <dbReference type="NCBI Taxonomy" id="2527976"/>
    <lineage>
        <taxon>Bacteria</taxon>
        <taxon>Pseudomonadati</taxon>
        <taxon>Planctomycetota</taxon>
        <taxon>Planctomycetia</taxon>
        <taxon>Planctomycetales</taxon>
        <taxon>Planctomycetaceae</taxon>
        <taxon>Gimesia</taxon>
    </lineage>
</organism>
<reference evidence="1 2" key="1">
    <citation type="submission" date="2019-03" db="EMBL/GenBank/DDBJ databases">
        <title>Deep-cultivation of Planctomycetes and their phenomic and genomic characterization uncovers novel biology.</title>
        <authorList>
            <person name="Wiegand S."/>
            <person name="Jogler M."/>
            <person name="Boedeker C."/>
            <person name="Pinto D."/>
            <person name="Vollmers J."/>
            <person name="Rivas-Marin E."/>
            <person name="Kohn T."/>
            <person name="Peeters S.H."/>
            <person name="Heuer A."/>
            <person name="Rast P."/>
            <person name="Oberbeckmann S."/>
            <person name="Bunk B."/>
            <person name="Jeske O."/>
            <person name="Meyerdierks A."/>
            <person name="Storesund J.E."/>
            <person name="Kallscheuer N."/>
            <person name="Luecker S."/>
            <person name="Lage O.M."/>
            <person name="Pohl T."/>
            <person name="Merkel B.J."/>
            <person name="Hornburger P."/>
            <person name="Mueller R.-W."/>
            <person name="Bruemmer F."/>
            <person name="Labrenz M."/>
            <person name="Spormann A.M."/>
            <person name="Op den Camp H."/>
            <person name="Overmann J."/>
            <person name="Amann R."/>
            <person name="Jetten M.S.M."/>
            <person name="Mascher T."/>
            <person name="Medema M.H."/>
            <person name="Devos D.P."/>
            <person name="Kaster A.-K."/>
            <person name="Ovreas L."/>
            <person name="Rohde M."/>
            <person name="Galperin M.Y."/>
            <person name="Jogler C."/>
        </authorList>
    </citation>
    <scope>NUCLEOTIDE SEQUENCE [LARGE SCALE GENOMIC DNA]</scope>
    <source>
        <strain evidence="1 2">Enr17</strain>
    </source>
</reference>
<accession>A0A518I956</accession>
<sequence length="107" mass="12017">MQQKSLPFVETKRRQLVGLPLSTDAKVLMVVLDEIAGSDDFCCPSLPDLSRLMGCSEHKARKAIREAESAGFLEVEKLPGKATAYRIEWPAITNTECEEFNNVNRYL</sequence>
<dbReference type="KEGG" id="gfm:Enr17x_16090"/>
<evidence type="ECO:0008006" key="3">
    <source>
        <dbReference type="Google" id="ProtNLM"/>
    </source>
</evidence>
<dbReference type="AlphaFoldDB" id="A0A518I956"/>
<protein>
    <recommendedName>
        <fullName evidence="3">Helix-turn-helix domain-containing protein</fullName>
    </recommendedName>
</protein>
<dbReference type="Proteomes" id="UP000318313">
    <property type="component" value="Chromosome"/>
</dbReference>
<dbReference type="RefSeq" id="WP_145307463.1">
    <property type="nucleotide sequence ID" value="NZ_CP037452.1"/>
</dbReference>
<name>A0A518I956_9PLAN</name>